<evidence type="ECO:0000313" key="6">
    <source>
        <dbReference type="Proteomes" id="UP000032067"/>
    </source>
</evidence>
<gene>
    <name evidence="5" type="ORF">RT97_26525</name>
</gene>
<dbReference type="Pfam" id="PF00263">
    <property type="entry name" value="Secretin"/>
    <property type="match status" value="1"/>
</dbReference>
<protein>
    <submittedName>
        <fullName evidence="5">Membrane protein</fullName>
    </submittedName>
</protein>
<dbReference type="AlphaFoldDB" id="A0A0D0LPB0"/>
<comment type="caution">
    <text evidence="5">The sequence shown here is derived from an EMBL/GenBank/DDBJ whole genome shotgun (WGS) entry which is preliminary data.</text>
</comment>
<dbReference type="Proteomes" id="UP000032067">
    <property type="component" value="Unassembled WGS sequence"/>
</dbReference>
<name>A0A0D0LPB0_VARPD</name>
<evidence type="ECO:0000259" key="4">
    <source>
        <dbReference type="Pfam" id="PF13629"/>
    </source>
</evidence>
<dbReference type="OrthoDB" id="9775455at2"/>
<dbReference type="GO" id="GO:0009306">
    <property type="term" value="P:protein secretion"/>
    <property type="evidence" value="ECO:0007669"/>
    <property type="project" value="InterPro"/>
</dbReference>
<organism evidence="5 6">
    <name type="scientific">Variovorax paradoxus</name>
    <dbReference type="NCBI Taxonomy" id="34073"/>
    <lineage>
        <taxon>Bacteria</taxon>
        <taxon>Pseudomonadati</taxon>
        <taxon>Pseudomonadota</taxon>
        <taxon>Betaproteobacteria</taxon>
        <taxon>Burkholderiales</taxon>
        <taxon>Comamonadaceae</taxon>
        <taxon>Variovorax</taxon>
    </lineage>
</organism>
<feature type="domain" description="Pilus formation protein N-terminal" evidence="4">
    <location>
        <begin position="71"/>
        <end position="147"/>
    </location>
</feature>
<dbReference type="InterPro" id="IPR001775">
    <property type="entry name" value="GspD/PilQ"/>
</dbReference>
<evidence type="ECO:0000256" key="1">
    <source>
        <dbReference type="RuleBase" id="RU004003"/>
    </source>
</evidence>
<evidence type="ECO:0000313" key="5">
    <source>
        <dbReference type="EMBL" id="KIQ21846.1"/>
    </source>
</evidence>
<evidence type="ECO:0000259" key="3">
    <source>
        <dbReference type="Pfam" id="PF00263"/>
    </source>
</evidence>
<dbReference type="InterPro" id="IPR004846">
    <property type="entry name" value="T2SS/T3SS_dom"/>
</dbReference>
<dbReference type="PRINTS" id="PR00811">
    <property type="entry name" value="BCTERIALGSPD"/>
</dbReference>
<evidence type="ECO:0000256" key="2">
    <source>
        <dbReference type="SAM" id="MobiDB-lite"/>
    </source>
</evidence>
<dbReference type="PANTHER" id="PTHR30332:SF17">
    <property type="entry name" value="TYPE IV PILIATION SYSTEM PROTEIN DR_0774-RELATED"/>
    <property type="match status" value="1"/>
</dbReference>
<dbReference type="InterPro" id="IPR032789">
    <property type="entry name" value="T2SS-T3SS_pil_N"/>
</dbReference>
<feature type="compositionally biased region" description="Polar residues" evidence="2">
    <location>
        <begin position="1"/>
        <end position="14"/>
    </location>
</feature>
<dbReference type="GO" id="GO:0015627">
    <property type="term" value="C:type II protein secretion system complex"/>
    <property type="evidence" value="ECO:0007669"/>
    <property type="project" value="TreeGrafter"/>
</dbReference>
<comment type="similarity">
    <text evidence="1">Belongs to the bacterial secretin family.</text>
</comment>
<dbReference type="Pfam" id="PF13629">
    <property type="entry name" value="T2SS-T3SS_pil_N"/>
    <property type="match status" value="1"/>
</dbReference>
<accession>A0A0D0LPB0</accession>
<dbReference type="PANTHER" id="PTHR30332">
    <property type="entry name" value="PROBABLE GENERAL SECRETION PATHWAY PROTEIN D"/>
    <property type="match status" value="1"/>
</dbReference>
<sequence length="478" mass="50562">MHNTPSEPTTSATRSPGEVSSRLLRPSLIALCATAQAVWPLASTAADTQSAQAGRSQKAQPSPLQPVQLQQPRTLTLGAGTQQELLIDKGIDRMAIGDEAVAGVTITRKTPNSPAARLIVTGKAAGRTTLMVWEKGNNAATTYTLEVRRRSSTLNGTMDSMPAHQQARDAALASTPDKAELNDRSIVNVRSNTVQVEVKVVEFNRSVLKQAGLNIFSTRTNSNGFSFGVFSPSSLRSANFASDGTISGEYNNPLAQAFSLLFNFSKAGIGLNVGFLEGNGMARVLAEPTLVAMSGQSASFLSGGELPVPVPQGLGTTSIEYKPFGIGLTLTPTVLSNERIVLKVAPEASDLDYTNSLSINGVAVPAITTRRADTTVELGDGESFIIGGLVSRTTTSNADKVPLLGDLPILGSFFKQNKYQMNEKELVIMVTPHLVKPIARGTDLAPYLPGSAEQRDGAVWRSYFLGGAIDTAVPGFSR</sequence>
<reference evidence="5 6" key="1">
    <citation type="submission" date="2014-12" db="EMBL/GenBank/DDBJ databases">
        <title>16Stimator: statistical estimation of ribosomal gene copy numbers from draft genome assemblies.</title>
        <authorList>
            <person name="Perisin M.A."/>
            <person name="Vetter M."/>
            <person name="Gilbert J.A."/>
            <person name="Bergelson J."/>
        </authorList>
    </citation>
    <scope>NUCLEOTIDE SEQUENCE [LARGE SCALE GENOMIC DNA]</scope>
    <source>
        <strain evidence="5 6">MEDvA23</strain>
    </source>
</reference>
<dbReference type="RefSeq" id="WP_042581852.1">
    <property type="nucleotide sequence ID" value="NZ_JXQQ01000084.1"/>
</dbReference>
<proteinExistence type="inferred from homology"/>
<dbReference type="InterPro" id="IPR050810">
    <property type="entry name" value="Bact_Secretion_Sys_Channel"/>
</dbReference>
<feature type="domain" description="Type II/III secretion system secretin-like" evidence="3">
    <location>
        <begin position="276"/>
        <end position="436"/>
    </location>
</feature>
<feature type="region of interest" description="Disordered" evidence="2">
    <location>
        <begin position="1"/>
        <end position="20"/>
    </location>
</feature>
<dbReference type="EMBL" id="JXQQ01000084">
    <property type="protein sequence ID" value="KIQ21846.1"/>
    <property type="molecule type" value="Genomic_DNA"/>
</dbReference>